<dbReference type="Gene3D" id="3.40.50.300">
    <property type="entry name" value="P-loop containing nucleotide triphosphate hydrolases"/>
    <property type="match status" value="1"/>
</dbReference>
<feature type="region of interest" description="Domain I, interacts with DnaA modulators" evidence="8">
    <location>
        <begin position="1"/>
        <end position="90"/>
    </location>
</feature>
<dbReference type="InterPro" id="IPR013159">
    <property type="entry name" value="DnaA_C"/>
</dbReference>
<dbReference type="SMART" id="SM00760">
    <property type="entry name" value="Bac_DnaA_C"/>
    <property type="match status" value="1"/>
</dbReference>
<feature type="binding site" evidence="8">
    <location>
        <position position="183"/>
    </location>
    <ligand>
        <name>ATP</name>
        <dbReference type="ChEBI" id="CHEBI:30616"/>
    </ligand>
</feature>
<proteinExistence type="inferred from homology"/>
<feature type="binding site" evidence="8">
    <location>
        <position position="187"/>
    </location>
    <ligand>
        <name>ATP</name>
        <dbReference type="ChEBI" id="CHEBI:30616"/>
    </ligand>
</feature>
<dbReference type="Pfam" id="PF08299">
    <property type="entry name" value="Bac_DnaA_C"/>
    <property type="match status" value="1"/>
</dbReference>
<comment type="function">
    <text evidence="8 10">Plays an essential role in the initiation and regulation of chromosomal replication. ATP-DnaA binds to the origin of replication (oriC) to initiate formation of the DNA replication initiation complex once per cell cycle. Binds the DnaA box (a 9 base pair repeat at the origin) and separates the double-stranded (ds)DNA. Forms a right-handed helical filament on oriC DNA; dsDNA binds to the exterior of the filament while single-stranded (ss)DNA is stabiized in the filament's interior. The ATP-DnaA-oriC complex binds and stabilizes one strand of the AT-rich DNA unwinding element (DUE), permitting loading of DNA polymerase. After initiation quickly degrades to an ADP-DnaA complex that is not apt for DNA replication. Binds acidic phospholipids.</text>
</comment>
<evidence type="ECO:0000256" key="1">
    <source>
        <dbReference type="ARBA" id="ARBA00006583"/>
    </source>
</evidence>
<dbReference type="HAMAP" id="MF_00377">
    <property type="entry name" value="DnaA_bact"/>
    <property type="match status" value="1"/>
</dbReference>
<accession>A0ABU2YAL8</accession>
<dbReference type="InterPro" id="IPR013317">
    <property type="entry name" value="DnaA_dom"/>
</dbReference>
<dbReference type="EMBL" id="JAVRHV010000009">
    <property type="protein sequence ID" value="MDT0554290.1"/>
    <property type="molecule type" value="Genomic_DNA"/>
</dbReference>
<dbReference type="CDD" id="cd06571">
    <property type="entry name" value="Bac_DnaA_C"/>
    <property type="match status" value="1"/>
</dbReference>
<dbReference type="InterPro" id="IPR001957">
    <property type="entry name" value="Chromosome_initiator_DnaA"/>
</dbReference>
<dbReference type="RefSeq" id="WP_311594377.1">
    <property type="nucleotide sequence ID" value="NZ_JAVRHV010000009.1"/>
</dbReference>
<dbReference type="Gene3D" id="1.10.8.60">
    <property type="match status" value="1"/>
</dbReference>
<dbReference type="Proteomes" id="UP001252186">
    <property type="component" value="Unassembled WGS sequence"/>
</dbReference>
<keyword evidence="7 8" id="KW-0238">DNA-binding</keyword>
<organism evidence="14 15">
    <name type="scientific">Urechidicola vernalis</name>
    <dbReference type="NCBI Taxonomy" id="3075600"/>
    <lineage>
        <taxon>Bacteria</taxon>
        <taxon>Pseudomonadati</taxon>
        <taxon>Bacteroidota</taxon>
        <taxon>Flavobacteriia</taxon>
        <taxon>Flavobacteriales</taxon>
        <taxon>Flavobacteriaceae</taxon>
        <taxon>Urechidicola</taxon>
    </lineage>
</organism>
<keyword evidence="2 8" id="KW-0963">Cytoplasm</keyword>
<keyword evidence="4 8" id="KW-0547">Nucleotide-binding</keyword>
<comment type="domain">
    <text evidence="8">Domain I is involved in oligomerization and binding regulators, domain II is flexibile and of varying length in different bacteria, domain III forms the AAA+ region, while domain IV binds dsDNA.</text>
</comment>
<dbReference type="CDD" id="cd00009">
    <property type="entry name" value="AAA"/>
    <property type="match status" value="1"/>
</dbReference>
<evidence type="ECO:0000256" key="7">
    <source>
        <dbReference type="ARBA" id="ARBA00023125"/>
    </source>
</evidence>
<dbReference type="InterPro" id="IPR010921">
    <property type="entry name" value="Trp_repressor/repl_initiator"/>
</dbReference>
<evidence type="ECO:0000256" key="2">
    <source>
        <dbReference type="ARBA" id="ARBA00022490"/>
    </source>
</evidence>
<dbReference type="SUPFAM" id="SSF52540">
    <property type="entry name" value="P-loop containing nucleoside triphosphate hydrolases"/>
    <property type="match status" value="1"/>
</dbReference>
<dbReference type="Gene3D" id="3.30.300.180">
    <property type="match status" value="1"/>
</dbReference>
<feature type="domain" description="Chromosomal replication initiator DnaA C-terminal" evidence="13">
    <location>
        <begin position="383"/>
        <end position="452"/>
    </location>
</feature>
<keyword evidence="3 8" id="KW-0235">DNA replication</keyword>
<comment type="caution">
    <text evidence="14">The sequence shown here is derived from an EMBL/GenBank/DDBJ whole genome shotgun (WGS) entry which is preliminary data.</text>
</comment>
<protein>
    <recommendedName>
        <fullName evidence="8 9">Chromosomal replication initiator protein DnaA</fullName>
    </recommendedName>
</protein>
<name>A0ABU2YAL8_9FLAO</name>
<comment type="caution">
    <text evidence="8">Lacks conserved residue(s) required for the propagation of feature annotation.</text>
</comment>
<evidence type="ECO:0000259" key="13">
    <source>
        <dbReference type="SMART" id="SM00760"/>
    </source>
</evidence>
<comment type="similarity">
    <text evidence="1 8 11">Belongs to the DnaA family.</text>
</comment>
<keyword evidence="5 8" id="KW-0067">ATP-binding</keyword>
<evidence type="ECO:0000256" key="10">
    <source>
        <dbReference type="RuleBase" id="RU000577"/>
    </source>
</evidence>
<dbReference type="InterPro" id="IPR038454">
    <property type="entry name" value="DnaA_N_sf"/>
</dbReference>
<dbReference type="PANTHER" id="PTHR30050">
    <property type="entry name" value="CHROMOSOMAL REPLICATION INITIATOR PROTEIN DNAA"/>
    <property type="match status" value="1"/>
</dbReference>
<evidence type="ECO:0000259" key="12">
    <source>
        <dbReference type="SMART" id="SM00382"/>
    </source>
</evidence>
<keyword evidence="15" id="KW-1185">Reference proteome</keyword>
<feature type="binding site" evidence="8">
    <location>
        <position position="186"/>
    </location>
    <ligand>
        <name>ATP</name>
        <dbReference type="ChEBI" id="CHEBI:30616"/>
    </ligand>
</feature>
<sequence length="475" mass="54296">MTKTAISVWNECLSFIKDNIKPQAYKTWFEPIKPIKISGDSLTIQVPSKFFYEWLEEHYIKLLRVALVRELGADAKLIYDVRMENTYSSTKPHTVKIPSSNRKPLNPQGVTVPLDINKRELKNPFVIPGIQKVKIESQLNPNYNFNSFVEGDSNRLARSASMAVANKPGGTSFNPLLIYGGVGLGKTHLSHAIGVEIKDKYPDKTVLYISSERFTQQFIDSVKSNTRNDFIHFYQMIDVLIIDDVQFLSGKTGTQDVFFHIFNHLHQNGKQVILTSDKAPVDMQDIEQRLLSRFKWGLSAELQAPDYETRVSILQNKLFRDGVEMPDEIVEYIAKNIKSNVRELEGVLVSMIAQASFNRKEFTLSLTKQIVDKFVKNTKREVSIDQIQKVVSSYFDLDVATLQSKTRKRHIVQARQLAMFFAKRMTKASLASIGSQIGKRDHATVLHACKTVDNLTETDKQFRKYVEDLTKKLTY</sequence>
<dbReference type="InterPro" id="IPR003593">
    <property type="entry name" value="AAA+_ATPase"/>
</dbReference>
<feature type="domain" description="AAA+ ATPase" evidence="12">
    <location>
        <begin position="172"/>
        <end position="308"/>
    </location>
</feature>
<evidence type="ECO:0000256" key="8">
    <source>
        <dbReference type="HAMAP-Rule" id="MF_00377"/>
    </source>
</evidence>
<feature type="region of interest" description="Domain IV, binds dsDNA" evidence="8">
    <location>
        <begin position="356"/>
        <end position="475"/>
    </location>
</feature>
<dbReference type="PROSITE" id="PS01008">
    <property type="entry name" value="DNAA"/>
    <property type="match status" value="1"/>
</dbReference>
<evidence type="ECO:0000256" key="9">
    <source>
        <dbReference type="NCBIfam" id="TIGR00362"/>
    </source>
</evidence>
<dbReference type="NCBIfam" id="TIGR00362">
    <property type="entry name" value="DnaA"/>
    <property type="match status" value="1"/>
</dbReference>
<dbReference type="PRINTS" id="PR00051">
    <property type="entry name" value="DNAA"/>
</dbReference>
<dbReference type="Pfam" id="PF00308">
    <property type="entry name" value="Bac_DnaA"/>
    <property type="match status" value="1"/>
</dbReference>
<reference evidence="14 15" key="1">
    <citation type="submission" date="2023-09" db="EMBL/GenBank/DDBJ databases">
        <authorList>
            <person name="Rey-Velasco X."/>
        </authorList>
    </citation>
    <scope>NUCLEOTIDE SEQUENCE [LARGE SCALE GENOMIC DNA]</scope>
    <source>
        <strain evidence="14 15">P050</strain>
    </source>
</reference>
<evidence type="ECO:0000256" key="6">
    <source>
        <dbReference type="ARBA" id="ARBA00023121"/>
    </source>
</evidence>
<evidence type="ECO:0000313" key="15">
    <source>
        <dbReference type="Proteomes" id="UP001252186"/>
    </source>
</evidence>
<evidence type="ECO:0000256" key="5">
    <source>
        <dbReference type="ARBA" id="ARBA00022840"/>
    </source>
</evidence>
<gene>
    <name evidence="8 14" type="primary">dnaA</name>
    <name evidence="14" type="ORF">RM519_13595</name>
</gene>
<evidence type="ECO:0000256" key="11">
    <source>
        <dbReference type="RuleBase" id="RU004227"/>
    </source>
</evidence>
<keyword evidence="6 8" id="KW-0446">Lipid-binding</keyword>
<evidence type="ECO:0000256" key="3">
    <source>
        <dbReference type="ARBA" id="ARBA00022705"/>
    </source>
</evidence>
<dbReference type="InterPro" id="IPR018312">
    <property type="entry name" value="Chromosome_initiator_DnaA_CS"/>
</dbReference>
<dbReference type="Pfam" id="PF11638">
    <property type="entry name" value="DnaA_N"/>
    <property type="match status" value="1"/>
</dbReference>
<dbReference type="InterPro" id="IPR020591">
    <property type="entry name" value="Chromosome_initiator_DnaA-like"/>
</dbReference>
<feature type="binding site" evidence="8">
    <location>
        <position position="185"/>
    </location>
    <ligand>
        <name>ATP</name>
        <dbReference type="ChEBI" id="CHEBI:30616"/>
    </ligand>
</feature>
<dbReference type="SMART" id="SM00382">
    <property type="entry name" value="AAA"/>
    <property type="match status" value="1"/>
</dbReference>
<comment type="subunit">
    <text evidence="8">Oligomerizes as a right-handed, spiral filament on DNA at oriC.</text>
</comment>
<dbReference type="InterPro" id="IPR027417">
    <property type="entry name" value="P-loop_NTPase"/>
</dbReference>
<comment type="subcellular location">
    <subcellularLocation>
        <location evidence="8">Cytoplasm</location>
    </subcellularLocation>
</comment>
<dbReference type="PANTHER" id="PTHR30050:SF2">
    <property type="entry name" value="CHROMOSOMAL REPLICATION INITIATOR PROTEIN DNAA"/>
    <property type="match status" value="1"/>
</dbReference>
<dbReference type="Gene3D" id="1.10.1750.10">
    <property type="match status" value="1"/>
</dbReference>
<evidence type="ECO:0000256" key="4">
    <source>
        <dbReference type="ARBA" id="ARBA00022741"/>
    </source>
</evidence>
<dbReference type="SUPFAM" id="SSF48295">
    <property type="entry name" value="TrpR-like"/>
    <property type="match status" value="1"/>
</dbReference>
<evidence type="ECO:0000313" key="14">
    <source>
        <dbReference type="EMBL" id="MDT0554290.1"/>
    </source>
</evidence>
<dbReference type="InterPro" id="IPR024633">
    <property type="entry name" value="DnaA_N_dom"/>
</dbReference>